<accession>A0A2A5CGS9</accession>
<feature type="region of interest" description="Disordered" evidence="1">
    <location>
        <begin position="51"/>
        <end position="84"/>
    </location>
</feature>
<gene>
    <name evidence="3" type="ORF">COA71_03965</name>
</gene>
<dbReference type="EMBL" id="NVWI01000002">
    <property type="protein sequence ID" value="PCJ42670.1"/>
    <property type="molecule type" value="Genomic_DNA"/>
</dbReference>
<protein>
    <submittedName>
        <fullName evidence="3">Uncharacterized protein</fullName>
    </submittedName>
</protein>
<evidence type="ECO:0000313" key="4">
    <source>
        <dbReference type="Proteomes" id="UP000228987"/>
    </source>
</evidence>
<name>A0A2A5CGS9_9GAMM</name>
<keyword evidence="2" id="KW-1133">Transmembrane helix</keyword>
<feature type="transmembrane region" description="Helical" evidence="2">
    <location>
        <begin position="20"/>
        <end position="40"/>
    </location>
</feature>
<organism evidence="3 4">
    <name type="scientific">SAR86 cluster bacterium</name>
    <dbReference type="NCBI Taxonomy" id="2030880"/>
    <lineage>
        <taxon>Bacteria</taxon>
        <taxon>Pseudomonadati</taxon>
        <taxon>Pseudomonadota</taxon>
        <taxon>Gammaproteobacteria</taxon>
        <taxon>SAR86 cluster</taxon>
    </lineage>
</organism>
<evidence type="ECO:0000256" key="2">
    <source>
        <dbReference type="SAM" id="Phobius"/>
    </source>
</evidence>
<evidence type="ECO:0000256" key="1">
    <source>
        <dbReference type="SAM" id="MobiDB-lite"/>
    </source>
</evidence>
<reference evidence="4" key="1">
    <citation type="submission" date="2017-08" db="EMBL/GenBank/DDBJ databases">
        <title>A dynamic microbial community with high functional redundancy inhabits the cold, oxic subseafloor aquifer.</title>
        <authorList>
            <person name="Tully B.J."/>
            <person name="Wheat C.G."/>
            <person name="Glazer B.T."/>
            <person name="Huber J.A."/>
        </authorList>
    </citation>
    <scope>NUCLEOTIDE SEQUENCE [LARGE SCALE GENOMIC DNA]</scope>
</reference>
<sequence>MDVLLDALSSPGTMSTSQWVVLAIGSFIVLGSFYFILKLVKLIRSIGKTTYTPNIGVSKHPYKGQSVSKSTDVASEDEAANSSN</sequence>
<keyword evidence="2" id="KW-0812">Transmembrane</keyword>
<keyword evidence="2" id="KW-0472">Membrane</keyword>
<proteinExistence type="predicted"/>
<dbReference type="AlphaFoldDB" id="A0A2A5CGS9"/>
<evidence type="ECO:0000313" key="3">
    <source>
        <dbReference type="EMBL" id="PCJ42670.1"/>
    </source>
</evidence>
<feature type="compositionally biased region" description="Acidic residues" evidence="1">
    <location>
        <begin position="74"/>
        <end position="84"/>
    </location>
</feature>
<dbReference type="Proteomes" id="UP000228987">
    <property type="component" value="Unassembled WGS sequence"/>
</dbReference>
<comment type="caution">
    <text evidence="3">The sequence shown here is derived from an EMBL/GenBank/DDBJ whole genome shotgun (WGS) entry which is preliminary data.</text>
</comment>